<feature type="compositionally biased region" description="Low complexity" evidence="1">
    <location>
        <begin position="175"/>
        <end position="188"/>
    </location>
</feature>
<sequence>MRPTVTALLAGLALAPLSAAAQPAAPDTSRAVPIPGVSPGTRPGNAAEMPRVVIGAPGRCELSTAGRSQPCTSGLVYVQHQNGTVLISVQSTPTSTIGFQGNSDTQPRPEEYTLNLSRMHTSVNGTTAAKSVSGTCQISMTADGQTWHRATCRARDGNGMETVMSFTGDGRQVTAARPGAQPGAPSGAQPGGQPGHGGGASGAKPAPAAPPKG</sequence>
<dbReference type="Proteomes" id="UP001524642">
    <property type="component" value="Unassembled WGS sequence"/>
</dbReference>
<organism evidence="3 4">
    <name type="scientific">Roseomonas populi</name>
    <dbReference type="NCBI Taxonomy" id="3121582"/>
    <lineage>
        <taxon>Bacteria</taxon>
        <taxon>Pseudomonadati</taxon>
        <taxon>Pseudomonadota</taxon>
        <taxon>Alphaproteobacteria</taxon>
        <taxon>Acetobacterales</taxon>
        <taxon>Roseomonadaceae</taxon>
        <taxon>Roseomonas</taxon>
    </lineage>
</organism>
<name>A0ABT1X2C4_9PROT</name>
<dbReference type="EMBL" id="JANJOU010000007">
    <property type="protein sequence ID" value="MCR0982244.1"/>
    <property type="molecule type" value="Genomic_DNA"/>
</dbReference>
<feature type="region of interest" description="Disordered" evidence="1">
    <location>
        <begin position="172"/>
        <end position="213"/>
    </location>
</feature>
<reference evidence="3 4" key="1">
    <citation type="submission" date="2022-06" db="EMBL/GenBank/DDBJ databases">
        <title>Roseomonas CN29.</title>
        <authorList>
            <person name="Cheng Y."/>
            <person name="He X."/>
        </authorList>
    </citation>
    <scope>NUCLEOTIDE SEQUENCE [LARGE SCALE GENOMIC DNA]</scope>
    <source>
        <strain evidence="3 4">CN29</strain>
    </source>
</reference>
<evidence type="ECO:0000256" key="1">
    <source>
        <dbReference type="SAM" id="MobiDB-lite"/>
    </source>
</evidence>
<feature type="region of interest" description="Disordered" evidence="1">
    <location>
        <begin position="23"/>
        <end position="47"/>
    </location>
</feature>
<evidence type="ECO:0000313" key="4">
    <source>
        <dbReference type="Proteomes" id="UP001524642"/>
    </source>
</evidence>
<evidence type="ECO:0000256" key="2">
    <source>
        <dbReference type="SAM" id="SignalP"/>
    </source>
</evidence>
<keyword evidence="2" id="KW-0732">Signal</keyword>
<dbReference type="RefSeq" id="WP_257715917.1">
    <property type="nucleotide sequence ID" value="NZ_JANJOU010000007.1"/>
</dbReference>
<accession>A0ABT1X2C4</accession>
<feature type="compositionally biased region" description="Gly residues" evidence="1">
    <location>
        <begin position="189"/>
        <end position="201"/>
    </location>
</feature>
<protein>
    <recommendedName>
        <fullName evidence="5">DUF3617 family protein</fullName>
    </recommendedName>
</protein>
<comment type="caution">
    <text evidence="3">The sequence shown here is derived from an EMBL/GenBank/DDBJ whole genome shotgun (WGS) entry which is preliminary data.</text>
</comment>
<keyword evidence="4" id="KW-1185">Reference proteome</keyword>
<evidence type="ECO:0000313" key="3">
    <source>
        <dbReference type="EMBL" id="MCR0982244.1"/>
    </source>
</evidence>
<proteinExistence type="predicted"/>
<gene>
    <name evidence="3" type="ORF">NRP21_09315</name>
</gene>
<feature type="signal peptide" evidence="2">
    <location>
        <begin position="1"/>
        <end position="21"/>
    </location>
</feature>
<feature type="chain" id="PRO_5045136436" description="DUF3617 family protein" evidence="2">
    <location>
        <begin position="22"/>
        <end position="213"/>
    </location>
</feature>
<evidence type="ECO:0008006" key="5">
    <source>
        <dbReference type="Google" id="ProtNLM"/>
    </source>
</evidence>